<evidence type="ECO:0000256" key="7">
    <source>
        <dbReference type="ARBA" id="ARBA00032162"/>
    </source>
</evidence>
<dbReference type="InterPro" id="IPR020476">
    <property type="entry name" value="Nudix_hydrolase"/>
</dbReference>
<feature type="short sequence motif" description="Nudix box" evidence="10">
    <location>
        <begin position="99"/>
        <end position="121"/>
    </location>
</feature>
<comment type="similarity">
    <text evidence="3">Belongs to the Nudix hydrolase family. NudK subfamily.</text>
</comment>
<evidence type="ECO:0000256" key="6">
    <source>
        <dbReference type="ARBA" id="ARBA00022801"/>
    </source>
</evidence>
<dbReference type="GO" id="GO:0005829">
    <property type="term" value="C:cytosol"/>
    <property type="evidence" value="ECO:0007669"/>
    <property type="project" value="TreeGrafter"/>
</dbReference>
<evidence type="ECO:0000256" key="3">
    <source>
        <dbReference type="ARBA" id="ARBA00007275"/>
    </source>
</evidence>
<protein>
    <recommendedName>
        <fullName evidence="5">GDP-mannose pyrophosphatase</fullName>
    </recommendedName>
    <alternativeName>
        <fullName evidence="7">GDP-mannose hydrolase</fullName>
    </alternativeName>
    <alternativeName>
        <fullName evidence="8">GDPMK</fullName>
    </alternativeName>
</protein>
<feature type="binding site" evidence="9">
    <location>
        <position position="118"/>
    </location>
    <ligand>
        <name>Mg(2+)</name>
        <dbReference type="ChEBI" id="CHEBI:18420"/>
        <label>1</label>
    </ligand>
</feature>
<dbReference type="AlphaFoldDB" id="A0A9X2H8F6"/>
<dbReference type="GO" id="GO:0006753">
    <property type="term" value="P:nucleoside phosphate metabolic process"/>
    <property type="evidence" value="ECO:0007669"/>
    <property type="project" value="TreeGrafter"/>
</dbReference>
<comment type="cofactor">
    <cofactor evidence="2 9">
        <name>Mg(2+)</name>
        <dbReference type="ChEBI" id="CHEBI:18420"/>
    </cofactor>
</comment>
<feature type="domain" description="Nudix hydrolase" evidence="12">
    <location>
        <begin position="57"/>
        <end position="195"/>
    </location>
</feature>
<dbReference type="InterPro" id="IPR004385">
    <property type="entry name" value="NDP_pyrophosphatase"/>
</dbReference>
<evidence type="ECO:0000256" key="5">
    <source>
        <dbReference type="ARBA" id="ARBA00016377"/>
    </source>
</evidence>
<keyword evidence="9" id="KW-0479">Metal-binding</keyword>
<evidence type="ECO:0000313" key="13">
    <source>
        <dbReference type="EMBL" id="MCP3056181.1"/>
    </source>
</evidence>
<dbReference type="PRINTS" id="PR00502">
    <property type="entry name" value="NUDIXFAMILY"/>
</dbReference>
<evidence type="ECO:0000259" key="12">
    <source>
        <dbReference type="PROSITE" id="PS51462"/>
    </source>
</evidence>
<comment type="caution">
    <text evidence="13">The sequence shown here is derived from an EMBL/GenBank/DDBJ whole genome shotgun (WGS) entry which is preliminary data.</text>
</comment>
<evidence type="ECO:0000256" key="1">
    <source>
        <dbReference type="ARBA" id="ARBA00000847"/>
    </source>
</evidence>
<evidence type="ECO:0000256" key="10">
    <source>
        <dbReference type="PIRSR" id="PIRSR604385-3"/>
    </source>
</evidence>
<dbReference type="EMBL" id="JALHBS010000082">
    <property type="protein sequence ID" value="MCP3056181.1"/>
    <property type="molecule type" value="Genomic_DNA"/>
</dbReference>
<dbReference type="InterPro" id="IPR015797">
    <property type="entry name" value="NUDIX_hydrolase-like_dom_sf"/>
</dbReference>
<dbReference type="PANTHER" id="PTHR11839">
    <property type="entry name" value="UDP/ADP-SUGAR PYROPHOSPHATASE"/>
    <property type="match status" value="1"/>
</dbReference>
<keyword evidence="14" id="KW-1185">Reference proteome</keyword>
<accession>A0A9X2H8F6</accession>
<feature type="binding site" evidence="9">
    <location>
        <position position="114"/>
    </location>
    <ligand>
        <name>Mg(2+)</name>
        <dbReference type="ChEBI" id="CHEBI:18420"/>
        <label>1</label>
    </ligand>
</feature>
<evidence type="ECO:0000256" key="4">
    <source>
        <dbReference type="ARBA" id="ARBA00011738"/>
    </source>
</evidence>
<dbReference type="PROSITE" id="PS00893">
    <property type="entry name" value="NUDIX_BOX"/>
    <property type="match status" value="1"/>
</dbReference>
<dbReference type="Gene3D" id="3.90.79.10">
    <property type="entry name" value="Nucleoside Triphosphate Pyrophosphohydrolase"/>
    <property type="match status" value="1"/>
</dbReference>
<dbReference type="Proteomes" id="UP001155220">
    <property type="component" value="Unassembled WGS sequence"/>
</dbReference>
<feature type="binding site" evidence="9">
    <location>
        <position position="98"/>
    </location>
    <ligand>
        <name>Mg(2+)</name>
        <dbReference type="ChEBI" id="CHEBI:18420"/>
        <label>1</label>
    </ligand>
</feature>
<evidence type="ECO:0000256" key="2">
    <source>
        <dbReference type="ARBA" id="ARBA00001946"/>
    </source>
</evidence>
<dbReference type="NCBIfam" id="TIGR00052">
    <property type="entry name" value="nudix-type nucleoside diphosphatase, YffH/AdpP family"/>
    <property type="match status" value="1"/>
</dbReference>
<dbReference type="Pfam" id="PF00293">
    <property type="entry name" value="NUDIX"/>
    <property type="match status" value="1"/>
</dbReference>
<dbReference type="RefSeq" id="WP_253965002.1">
    <property type="nucleotide sequence ID" value="NZ_JALHBS010000082.1"/>
</dbReference>
<organism evidence="13 14">
    <name type="scientific">Aurantimonas marianensis</name>
    <dbReference type="NCBI Taxonomy" id="2920428"/>
    <lineage>
        <taxon>Bacteria</taxon>
        <taxon>Pseudomonadati</taxon>
        <taxon>Pseudomonadota</taxon>
        <taxon>Alphaproteobacteria</taxon>
        <taxon>Hyphomicrobiales</taxon>
        <taxon>Aurantimonadaceae</taxon>
        <taxon>Aurantimonas</taxon>
    </lineage>
</organism>
<comment type="subunit">
    <text evidence="4">Homodimer.</text>
</comment>
<dbReference type="PROSITE" id="PS51462">
    <property type="entry name" value="NUDIX"/>
    <property type="match status" value="1"/>
</dbReference>
<dbReference type="InterPro" id="IPR020084">
    <property type="entry name" value="NUDIX_hydrolase_CS"/>
</dbReference>
<dbReference type="PANTHER" id="PTHR11839:SF18">
    <property type="entry name" value="NUDIX HYDROLASE DOMAIN-CONTAINING PROTEIN"/>
    <property type="match status" value="1"/>
</dbReference>
<feature type="binding site" evidence="9">
    <location>
        <position position="166"/>
    </location>
    <ligand>
        <name>Mg(2+)</name>
        <dbReference type="ChEBI" id="CHEBI:18420"/>
        <label>1</label>
    </ligand>
</feature>
<sequence>MTKGHYRDQLADQHLDFRIIATETLHDGFRPFQATTLTHERLDGEGELGPLRREYLATGEAVVVIPYDPARDAIVVIRQFRIAAALVLDLAAALELPAGLVDPGEDCEAAALRELEEETGLVARAIERCYRILSSPGLTTEHATIYLAIVDTADLTDSAGKDDEHEDIRPILARVDDLIAAVDDGRIENAFLVGCAHWFARKGRARAQVLSGTLDREDDAS</sequence>
<keyword evidence="6 11" id="KW-0378">Hydrolase</keyword>
<keyword evidence="9" id="KW-0460">Magnesium</keyword>
<evidence type="ECO:0000256" key="9">
    <source>
        <dbReference type="PIRSR" id="PIRSR604385-2"/>
    </source>
</evidence>
<evidence type="ECO:0000313" key="14">
    <source>
        <dbReference type="Proteomes" id="UP001155220"/>
    </source>
</evidence>
<proteinExistence type="inferred from homology"/>
<reference evidence="13" key="1">
    <citation type="submission" date="2022-03" db="EMBL/GenBank/DDBJ databases">
        <title>Aurantimonas Liuensis sp. Nov., isolated from the hadal seawater of the Mariana Trench.</title>
        <authorList>
            <person name="Liu R."/>
        </authorList>
    </citation>
    <scope>NUCLEOTIDE SEQUENCE</scope>
    <source>
        <strain evidence="13">LRZ36</strain>
    </source>
</reference>
<gene>
    <name evidence="13" type="ORF">MJ956_13660</name>
</gene>
<evidence type="ECO:0000256" key="11">
    <source>
        <dbReference type="RuleBase" id="RU003476"/>
    </source>
</evidence>
<evidence type="ECO:0000256" key="8">
    <source>
        <dbReference type="ARBA" id="ARBA00032272"/>
    </source>
</evidence>
<dbReference type="GO" id="GO:0019144">
    <property type="term" value="F:ADP-sugar diphosphatase activity"/>
    <property type="evidence" value="ECO:0007669"/>
    <property type="project" value="TreeGrafter"/>
</dbReference>
<dbReference type="InterPro" id="IPR000086">
    <property type="entry name" value="NUDIX_hydrolase_dom"/>
</dbReference>
<dbReference type="GO" id="GO:0046872">
    <property type="term" value="F:metal ion binding"/>
    <property type="evidence" value="ECO:0007669"/>
    <property type="project" value="UniProtKB-KW"/>
</dbReference>
<name>A0A9X2H8F6_9HYPH</name>
<dbReference type="GO" id="GO:0019693">
    <property type="term" value="P:ribose phosphate metabolic process"/>
    <property type="evidence" value="ECO:0007669"/>
    <property type="project" value="TreeGrafter"/>
</dbReference>
<comment type="catalytic activity">
    <reaction evidence="1">
        <text>GDP-alpha-D-mannose + H2O = alpha-D-mannose 1-phosphate + GMP + 2 H(+)</text>
        <dbReference type="Rhea" id="RHEA:27978"/>
        <dbReference type="ChEBI" id="CHEBI:15377"/>
        <dbReference type="ChEBI" id="CHEBI:15378"/>
        <dbReference type="ChEBI" id="CHEBI:57527"/>
        <dbReference type="ChEBI" id="CHEBI:58115"/>
        <dbReference type="ChEBI" id="CHEBI:58409"/>
    </reaction>
</comment>
<dbReference type="SUPFAM" id="SSF55811">
    <property type="entry name" value="Nudix"/>
    <property type="match status" value="1"/>
</dbReference>